<reference evidence="1 2" key="1">
    <citation type="submission" date="2024-05" db="EMBL/GenBank/DDBJ databases">
        <title>Haplotype-resolved chromosome-level genome assembly of Huyou (Citrus changshanensis).</title>
        <authorList>
            <person name="Miao C."/>
            <person name="Chen W."/>
            <person name="Wu Y."/>
            <person name="Wang L."/>
            <person name="Zhao S."/>
            <person name="Grierson D."/>
            <person name="Xu C."/>
            <person name="Chen K."/>
        </authorList>
    </citation>
    <scope>NUCLEOTIDE SEQUENCE [LARGE SCALE GENOMIC DNA]</scope>
    <source>
        <strain evidence="1">01-14</strain>
        <tissue evidence="1">Leaf</tissue>
    </source>
</reference>
<name>A0AAP0QHW5_9ROSI</name>
<evidence type="ECO:0000313" key="1">
    <source>
        <dbReference type="EMBL" id="KAK9192644.1"/>
    </source>
</evidence>
<organism evidence="1 2">
    <name type="scientific">Citrus x changshan-huyou</name>
    <dbReference type="NCBI Taxonomy" id="2935761"/>
    <lineage>
        <taxon>Eukaryota</taxon>
        <taxon>Viridiplantae</taxon>
        <taxon>Streptophyta</taxon>
        <taxon>Embryophyta</taxon>
        <taxon>Tracheophyta</taxon>
        <taxon>Spermatophyta</taxon>
        <taxon>Magnoliopsida</taxon>
        <taxon>eudicotyledons</taxon>
        <taxon>Gunneridae</taxon>
        <taxon>Pentapetalae</taxon>
        <taxon>rosids</taxon>
        <taxon>malvids</taxon>
        <taxon>Sapindales</taxon>
        <taxon>Rutaceae</taxon>
        <taxon>Aurantioideae</taxon>
        <taxon>Citrus</taxon>
    </lineage>
</organism>
<gene>
    <name evidence="1" type="ORF">WN944_003337</name>
</gene>
<proteinExistence type="predicted"/>
<protein>
    <submittedName>
        <fullName evidence="1">Uncharacterized protein</fullName>
    </submittedName>
</protein>
<dbReference type="EMBL" id="JBCGBO010000006">
    <property type="protein sequence ID" value="KAK9192644.1"/>
    <property type="molecule type" value="Genomic_DNA"/>
</dbReference>
<dbReference type="Proteomes" id="UP001428341">
    <property type="component" value="Unassembled WGS sequence"/>
</dbReference>
<keyword evidence="2" id="KW-1185">Reference proteome</keyword>
<sequence length="52" mass="5411">MAAIVSLKWAKTSAGFVDIGWEVGLAGSYAGSPNPSKELSTWAERRLGSLGS</sequence>
<dbReference type="AlphaFoldDB" id="A0AAP0QHW5"/>
<accession>A0AAP0QHW5</accession>
<evidence type="ECO:0000313" key="2">
    <source>
        <dbReference type="Proteomes" id="UP001428341"/>
    </source>
</evidence>
<comment type="caution">
    <text evidence="1">The sequence shown here is derived from an EMBL/GenBank/DDBJ whole genome shotgun (WGS) entry which is preliminary data.</text>
</comment>